<dbReference type="AlphaFoldDB" id="A0A0F9AA12"/>
<comment type="caution">
    <text evidence="1">The sequence shown here is derived from an EMBL/GenBank/DDBJ whole genome shotgun (WGS) entry which is preliminary data.</text>
</comment>
<feature type="non-terminal residue" evidence="1">
    <location>
        <position position="1"/>
    </location>
</feature>
<organism evidence="1">
    <name type="scientific">marine sediment metagenome</name>
    <dbReference type="NCBI Taxonomy" id="412755"/>
    <lineage>
        <taxon>unclassified sequences</taxon>
        <taxon>metagenomes</taxon>
        <taxon>ecological metagenomes</taxon>
    </lineage>
</organism>
<sequence>YDYDPENRTWTKKPIIREELIGNIEERSFRYEGKVKYTLNRRTGDIYFSCFKEPISITLLMAIIRDADPKKQNKFENILRVKLNEEWEYVRNPLFAGKPNPESGKREILHTLVPKGTLTVERPIKPIPYYNKLEIVDD</sequence>
<reference evidence="1" key="1">
    <citation type="journal article" date="2015" name="Nature">
        <title>Complex archaea that bridge the gap between prokaryotes and eukaryotes.</title>
        <authorList>
            <person name="Spang A."/>
            <person name="Saw J.H."/>
            <person name="Jorgensen S.L."/>
            <person name="Zaremba-Niedzwiedzka K."/>
            <person name="Martijn J."/>
            <person name="Lind A.E."/>
            <person name="van Eijk R."/>
            <person name="Schleper C."/>
            <person name="Guy L."/>
            <person name="Ettema T.J."/>
        </authorList>
    </citation>
    <scope>NUCLEOTIDE SEQUENCE</scope>
</reference>
<protein>
    <submittedName>
        <fullName evidence="1">Uncharacterized protein</fullName>
    </submittedName>
</protein>
<proteinExistence type="predicted"/>
<gene>
    <name evidence="1" type="ORF">LCGC14_2597520</name>
</gene>
<evidence type="ECO:0000313" key="1">
    <source>
        <dbReference type="EMBL" id="KKL06290.1"/>
    </source>
</evidence>
<accession>A0A0F9AA12</accession>
<name>A0A0F9AA12_9ZZZZ</name>
<dbReference type="EMBL" id="LAZR01043769">
    <property type="protein sequence ID" value="KKL06290.1"/>
    <property type="molecule type" value="Genomic_DNA"/>
</dbReference>